<comment type="caution">
    <text evidence="2">The sequence shown here is derived from an EMBL/GenBank/DDBJ whole genome shotgun (WGS) entry which is preliminary data.</text>
</comment>
<organism evidence="2 3">
    <name type="scientific">Sedimentibacter saalensis</name>
    <dbReference type="NCBI Taxonomy" id="130788"/>
    <lineage>
        <taxon>Bacteria</taxon>
        <taxon>Bacillati</taxon>
        <taxon>Bacillota</taxon>
        <taxon>Tissierellia</taxon>
        <taxon>Sedimentibacter</taxon>
    </lineage>
</organism>
<reference evidence="2 3" key="1">
    <citation type="submission" date="2019-07" db="EMBL/GenBank/DDBJ databases">
        <title>Genomic Encyclopedia of Type Strains, Phase I: the one thousand microbial genomes (KMG-I) project.</title>
        <authorList>
            <person name="Kyrpides N."/>
        </authorList>
    </citation>
    <scope>NUCLEOTIDE SEQUENCE [LARGE SCALE GENOMIC DNA]</scope>
    <source>
        <strain evidence="2 3">DSM 13558</strain>
    </source>
</reference>
<evidence type="ECO:0000256" key="1">
    <source>
        <dbReference type="SAM" id="MobiDB-lite"/>
    </source>
</evidence>
<dbReference type="AlphaFoldDB" id="A0A562JBZ7"/>
<name>A0A562JBZ7_9FIRM</name>
<evidence type="ECO:0000313" key="2">
    <source>
        <dbReference type="EMBL" id="TWH80697.1"/>
    </source>
</evidence>
<keyword evidence="3" id="KW-1185">Reference proteome</keyword>
<accession>A0A562JBZ7</accession>
<proteinExistence type="predicted"/>
<dbReference type="EMBL" id="VLKH01000004">
    <property type="protein sequence ID" value="TWH80697.1"/>
    <property type="molecule type" value="Genomic_DNA"/>
</dbReference>
<dbReference type="Proteomes" id="UP000315343">
    <property type="component" value="Unassembled WGS sequence"/>
</dbReference>
<gene>
    <name evidence="2" type="ORF">LY60_01959</name>
</gene>
<protein>
    <submittedName>
        <fullName evidence="2">Uncharacterized protein</fullName>
    </submittedName>
</protein>
<dbReference type="RefSeq" id="WP_145082758.1">
    <property type="nucleotide sequence ID" value="NZ_DAMBUX010000011.1"/>
</dbReference>
<feature type="region of interest" description="Disordered" evidence="1">
    <location>
        <begin position="44"/>
        <end position="66"/>
    </location>
</feature>
<evidence type="ECO:0000313" key="3">
    <source>
        <dbReference type="Proteomes" id="UP000315343"/>
    </source>
</evidence>
<dbReference type="OrthoDB" id="9913190at2"/>
<sequence>MKKLFLKTDGGLVPIDEQVAEKYNLKEGTRSPFNRLWIVDESGRTGDGVNETSSPGADEMPAGEGLEDDEIVEFKETGAIMSQSEIIDFSHGTDSDI</sequence>